<accession>A0ABW4ZD71</accession>
<feature type="domain" description="Band 7" evidence="4">
    <location>
        <begin position="28"/>
        <end position="193"/>
    </location>
</feature>
<reference evidence="6" key="1">
    <citation type="journal article" date="2019" name="Int. J. Syst. Evol. Microbiol.">
        <title>The Global Catalogue of Microorganisms (GCM) 10K type strain sequencing project: providing services to taxonomists for standard genome sequencing and annotation.</title>
        <authorList>
            <consortium name="The Broad Institute Genomics Platform"/>
            <consortium name="The Broad Institute Genome Sequencing Center for Infectious Disease"/>
            <person name="Wu L."/>
            <person name="Ma J."/>
        </authorList>
    </citation>
    <scope>NUCLEOTIDE SEQUENCE [LARGE SCALE GENOMIC DNA]</scope>
    <source>
        <strain evidence="6">CCUG 57942</strain>
    </source>
</reference>
<evidence type="ECO:0000313" key="6">
    <source>
        <dbReference type="Proteomes" id="UP001597389"/>
    </source>
</evidence>
<evidence type="ECO:0000256" key="3">
    <source>
        <dbReference type="SAM" id="Phobius"/>
    </source>
</evidence>
<feature type="transmembrane region" description="Helical" evidence="3">
    <location>
        <begin position="12"/>
        <end position="30"/>
    </location>
</feature>
<gene>
    <name evidence="5" type="ORF">ACFSW8_13735</name>
</gene>
<evidence type="ECO:0000313" key="5">
    <source>
        <dbReference type="EMBL" id="MFD2159964.1"/>
    </source>
</evidence>
<dbReference type="EMBL" id="JBHUJB010000061">
    <property type="protein sequence ID" value="MFD2159964.1"/>
    <property type="molecule type" value="Genomic_DNA"/>
</dbReference>
<sequence>MSNPQATGKLIGVIVLIVFGLIFLSIFAPFTTIPSGHVGVATLFGKVDEQEMTEGFHLINPLKKVYKVDCRNQEETFNDLGVPSQDQLSTEVDITVKWRVNPEYAAEAFKETGDADKLKQTHLIPKVRSLTREAGKSVVRAEDFYQNEVQSSMQKQIQEGLQELAAKGILVDDVLMRRVDLPRTIVEGVHEKKRQEQKAEQQKAEFERFKTEQQQKIAQAEAEREASEQQALQRQLLADAKAYEIVAEAKARAEAIRIEGEALRESPDLIKLRAVEKWSGTVPRVTLGEQMIPLINLSEEVKGE</sequence>
<keyword evidence="3" id="KW-1133">Transmembrane helix</keyword>
<dbReference type="RefSeq" id="WP_377088921.1">
    <property type="nucleotide sequence ID" value="NZ_JBHSJL010000014.1"/>
</dbReference>
<keyword evidence="3" id="KW-0472">Membrane</keyword>
<dbReference type="InterPro" id="IPR000163">
    <property type="entry name" value="Prohibitin"/>
</dbReference>
<dbReference type="Gene3D" id="3.30.479.30">
    <property type="entry name" value="Band 7 domain"/>
    <property type="match status" value="1"/>
</dbReference>
<dbReference type="PANTHER" id="PTHR42911">
    <property type="entry name" value="MODULATOR OF FTSH PROTEASE HFLC"/>
    <property type="match status" value="1"/>
</dbReference>
<evidence type="ECO:0000256" key="2">
    <source>
        <dbReference type="SAM" id="Coils"/>
    </source>
</evidence>
<evidence type="ECO:0000256" key="1">
    <source>
        <dbReference type="ARBA" id="ARBA00004167"/>
    </source>
</evidence>
<dbReference type="InterPro" id="IPR001107">
    <property type="entry name" value="Band_7"/>
</dbReference>
<dbReference type="CDD" id="cd03401">
    <property type="entry name" value="SPFH_prohibitin"/>
    <property type="match status" value="1"/>
</dbReference>
<dbReference type="SMART" id="SM00244">
    <property type="entry name" value="PHB"/>
    <property type="match status" value="1"/>
</dbReference>
<keyword evidence="3" id="KW-0812">Transmembrane</keyword>
<dbReference type="InterPro" id="IPR036013">
    <property type="entry name" value="Band_7/SPFH_dom_sf"/>
</dbReference>
<feature type="coiled-coil region" evidence="2">
    <location>
        <begin position="192"/>
        <end position="230"/>
    </location>
</feature>
<evidence type="ECO:0000259" key="4">
    <source>
        <dbReference type="SMART" id="SM00244"/>
    </source>
</evidence>
<dbReference type="PANTHER" id="PTHR42911:SF1">
    <property type="entry name" value="MODULATOR OF FTSH PROTEASE HFLC"/>
    <property type="match status" value="1"/>
</dbReference>
<comment type="caution">
    <text evidence="5">The sequence shown here is derived from an EMBL/GenBank/DDBJ whole genome shotgun (WGS) entry which is preliminary data.</text>
</comment>
<protein>
    <submittedName>
        <fullName evidence="5">SPFH domain-containing protein</fullName>
    </submittedName>
</protein>
<dbReference type="SUPFAM" id="SSF117892">
    <property type="entry name" value="Band 7/SPFH domain"/>
    <property type="match status" value="1"/>
</dbReference>
<name>A0ABW4ZD71_9BACT</name>
<organism evidence="5 6">
    <name type="scientific">Rubritalea tangerina</name>
    <dbReference type="NCBI Taxonomy" id="430798"/>
    <lineage>
        <taxon>Bacteria</taxon>
        <taxon>Pseudomonadati</taxon>
        <taxon>Verrucomicrobiota</taxon>
        <taxon>Verrucomicrobiia</taxon>
        <taxon>Verrucomicrobiales</taxon>
        <taxon>Rubritaleaceae</taxon>
        <taxon>Rubritalea</taxon>
    </lineage>
</organism>
<proteinExistence type="predicted"/>
<comment type="subcellular location">
    <subcellularLocation>
        <location evidence="1">Membrane</location>
        <topology evidence="1">Single-pass membrane protein</topology>
    </subcellularLocation>
</comment>
<keyword evidence="2" id="KW-0175">Coiled coil</keyword>
<keyword evidence="6" id="KW-1185">Reference proteome</keyword>
<dbReference type="Pfam" id="PF01145">
    <property type="entry name" value="Band_7"/>
    <property type="match status" value="1"/>
</dbReference>
<dbReference type="Proteomes" id="UP001597389">
    <property type="component" value="Unassembled WGS sequence"/>
</dbReference>